<feature type="region of interest" description="Disordered" evidence="1">
    <location>
        <begin position="21"/>
        <end position="42"/>
    </location>
</feature>
<evidence type="ECO:0000313" key="3">
    <source>
        <dbReference type="EMBL" id="QYC11000.1"/>
    </source>
</evidence>
<feature type="signal peptide" evidence="2">
    <location>
        <begin position="1"/>
        <end position="15"/>
    </location>
</feature>
<accession>A0ABX8TIF3</accession>
<keyword evidence="4" id="KW-1185">Reference proteome</keyword>
<proteinExistence type="predicted"/>
<protein>
    <recommendedName>
        <fullName evidence="5">Lipoprotein</fullName>
    </recommendedName>
</protein>
<dbReference type="Proteomes" id="UP000824334">
    <property type="component" value="Chromosome"/>
</dbReference>
<feature type="chain" id="PRO_5045777282" description="Lipoprotein" evidence="2">
    <location>
        <begin position="16"/>
        <end position="170"/>
    </location>
</feature>
<dbReference type="GeneID" id="94374222"/>
<dbReference type="RefSeq" id="WP_219373675.1">
    <property type="nucleotide sequence ID" value="NZ_CP080034.1"/>
</dbReference>
<keyword evidence="2" id="KW-0732">Signal</keyword>
<dbReference type="PROSITE" id="PS51257">
    <property type="entry name" value="PROKAR_LIPOPROTEIN"/>
    <property type="match status" value="1"/>
</dbReference>
<evidence type="ECO:0000256" key="1">
    <source>
        <dbReference type="SAM" id="MobiDB-lite"/>
    </source>
</evidence>
<sequence length="170" mass="17472">MTRMILILSVVLALAACGEPDAPKGRPKASPPPTPLSVAKAPAAPAGPGVAMPALVEPGLQQAAGVSQLELLPRLNAKVFSVSGGDPALNGLVTYFGLFAGADEGWRVYAIGDFNEWRVVESAPGKVVLAVRQDVASEDGSVKNSPRFIHVSFDNTGDTPPDAISVASSD</sequence>
<name>A0ABX8TIF3_9CAUL</name>
<dbReference type="EMBL" id="CP080034">
    <property type="protein sequence ID" value="QYC11000.1"/>
    <property type="molecule type" value="Genomic_DNA"/>
</dbReference>
<evidence type="ECO:0008006" key="5">
    <source>
        <dbReference type="Google" id="ProtNLM"/>
    </source>
</evidence>
<evidence type="ECO:0000256" key="2">
    <source>
        <dbReference type="SAM" id="SignalP"/>
    </source>
</evidence>
<evidence type="ECO:0000313" key="4">
    <source>
        <dbReference type="Proteomes" id="UP000824334"/>
    </source>
</evidence>
<organism evidence="3 4">
    <name type="scientific">Brevundimonas nasdae</name>
    <dbReference type="NCBI Taxonomy" id="172043"/>
    <lineage>
        <taxon>Bacteria</taxon>
        <taxon>Pseudomonadati</taxon>
        <taxon>Pseudomonadota</taxon>
        <taxon>Alphaproteobacteria</taxon>
        <taxon>Caulobacterales</taxon>
        <taxon>Caulobacteraceae</taxon>
        <taxon>Brevundimonas</taxon>
    </lineage>
</organism>
<gene>
    <name evidence="3" type="ORF">KWG56_03020</name>
</gene>
<reference evidence="3 4" key="1">
    <citation type="submission" date="2021-07" db="EMBL/GenBank/DDBJ databases">
        <title>Isolation and characterization of bacteria from a gold mining with a capacity of golden bioaccumulation.</title>
        <authorList>
            <person name="Yang X.J."/>
        </authorList>
    </citation>
    <scope>NUCLEOTIDE SEQUENCE [LARGE SCALE GENOMIC DNA]</scope>
    <source>
        <strain evidence="3 4">Au29</strain>
    </source>
</reference>